<accession>A0ACC2NL34</accession>
<dbReference type="EMBL" id="CM056743">
    <property type="protein sequence ID" value="KAJ8670275.1"/>
    <property type="molecule type" value="Genomic_DNA"/>
</dbReference>
<protein>
    <submittedName>
        <fullName evidence="1">Uncharacterized protein</fullName>
    </submittedName>
</protein>
<gene>
    <name evidence="1" type="ORF">QAD02_001534</name>
</gene>
<evidence type="ECO:0000313" key="1">
    <source>
        <dbReference type="EMBL" id="KAJ8670275.1"/>
    </source>
</evidence>
<name>A0ACC2NL34_9HYME</name>
<comment type="caution">
    <text evidence="1">The sequence shown here is derived from an EMBL/GenBank/DDBJ whole genome shotgun (WGS) entry which is preliminary data.</text>
</comment>
<dbReference type="Proteomes" id="UP001239111">
    <property type="component" value="Chromosome 3"/>
</dbReference>
<evidence type="ECO:0000313" key="2">
    <source>
        <dbReference type="Proteomes" id="UP001239111"/>
    </source>
</evidence>
<sequence>MRDMNRAFELLRSKLPSCKPPGKKLSKIESLRHAITYIKHLQSLLEPPTGPIDSPASVSLMAPTTCSPYVPYVQSTVPGGMPSPGLQTLETGPGSYFSAGPGPSGGSPGPVLHQGPYDVATAVHHQRRWGDAYAYYRYEYPLGGLATGPGSASGIGHIRPGGLSLEQQPFTYEARP</sequence>
<keyword evidence="2" id="KW-1185">Reference proteome</keyword>
<organism evidence="1 2">
    <name type="scientific">Eretmocerus hayati</name>
    <dbReference type="NCBI Taxonomy" id="131215"/>
    <lineage>
        <taxon>Eukaryota</taxon>
        <taxon>Metazoa</taxon>
        <taxon>Ecdysozoa</taxon>
        <taxon>Arthropoda</taxon>
        <taxon>Hexapoda</taxon>
        <taxon>Insecta</taxon>
        <taxon>Pterygota</taxon>
        <taxon>Neoptera</taxon>
        <taxon>Endopterygota</taxon>
        <taxon>Hymenoptera</taxon>
        <taxon>Apocrita</taxon>
        <taxon>Proctotrupomorpha</taxon>
        <taxon>Chalcidoidea</taxon>
        <taxon>Aphelinidae</taxon>
        <taxon>Aphelininae</taxon>
        <taxon>Eretmocerus</taxon>
    </lineage>
</organism>
<proteinExistence type="predicted"/>
<reference evidence="1" key="1">
    <citation type="submission" date="2023-04" db="EMBL/GenBank/DDBJ databases">
        <title>A chromosome-level genome assembly of the parasitoid wasp Eretmocerus hayati.</title>
        <authorList>
            <person name="Zhong Y."/>
            <person name="Liu S."/>
            <person name="Liu Y."/>
        </authorList>
    </citation>
    <scope>NUCLEOTIDE SEQUENCE</scope>
    <source>
        <strain evidence="1">ZJU_SS_LIU_2023</strain>
    </source>
</reference>